<dbReference type="PROSITE" id="PS50082">
    <property type="entry name" value="WD_REPEATS_2"/>
    <property type="match status" value="1"/>
</dbReference>
<dbReference type="PANTHER" id="PTHR45296:SF1">
    <property type="entry name" value="TRANSDUCIN_WD40 REPEAT-LIKE SUPERFAMILY PROTEIN"/>
    <property type="match status" value="1"/>
</dbReference>
<accession>A0A5J9UHM8</accession>
<evidence type="ECO:0000256" key="2">
    <source>
        <dbReference type="ARBA" id="ARBA00011133"/>
    </source>
</evidence>
<keyword evidence="9" id="KW-1185">Reference proteome</keyword>
<feature type="domain" description="Rho termination factor-like N-terminal" evidence="7">
    <location>
        <begin position="482"/>
        <end position="524"/>
    </location>
</feature>
<dbReference type="NCBIfam" id="NF003258">
    <property type="entry name" value="PRK04219.1"/>
    <property type="match status" value="1"/>
</dbReference>
<dbReference type="Gene3D" id="3.30.1440.10">
    <property type="match status" value="1"/>
</dbReference>
<dbReference type="PROSITE" id="PS50294">
    <property type="entry name" value="WD_REPEATS_REGION"/>
    <property type="match status" value="1"/>
</dbReference>
<evidence type="ECO:0000259" key="7">
    <source>
        <dbReference type="SMART" id="SM00959"/>
    </source>
</evidence>
<evidence type="ECO:0000256" key="6">
    <source>
        <dbReference type="SAM" id="MobiDB-lite"/>
    </source>
</evidence>
<organism evidence="8 9">
    <name type="scientific">Eragrostis curvula</name>
    <name type="common">weeping love grass</name>
    <dbReference type="NCBI Taxonomy" id="38414"/>
    <lineage>
        <taxon>Eukaryota</taxon>
        <taxon>Viridiplantae</taxon>
        <taxon>Streptophyta</taxon>
        <taxon>Embryophyta</taxon>
        <taxon>Tracheophyta</taxon>
        <taxon>Spermatophyta</taxon>
        <taxon>Magnoliopsida</taxon>
        <taxon>Liliopsida</taxon>
        <taxon>Poales</taxon>
        <taxon>Poaceae</taxon>
        <taxon>PACMAD clade</taxon>
        <taxon>Chloridoideae</taxon>
        <taxon>Eragrostideae</taxon>
        <taxon>Eragrostidinae</taxon>
        <taxon>Eragrostis</taxon>
    </lineage>
</organism>
<dbReference type="GO" id="GO:1990904">
    <property type="term" value="C:ribonucleoprotein complex"/>
    <property type="evidence" value="ECO:0007669"/>
    <property type="project" value="UniProtKB-KW"/>
</dbReference>
<keyword evidence="4" id="KW-0687">Ribonucleoprotein</keyword>
<dbReference type="AlphaFoldDB" id="A0A5J9UHM8"/>
<dbReference type="InterPro" id="IPR015943">
    <property type="entry name" value="WD40/YVTN_repeat-like_dom_sf"/>
</dbReference>
<keyword evidence="5" id="KW-0853">WD repeat</keyword>
<feature type="region of interest" description="Disordered" evidence="6">
    <location>
        <begin position="215"/>
        <end position="238"/>
    </location>
</feature>
<evidence type="ECO:0000256" key="5">
    <source>
        <dbReference type="PROSITE-ProRule" id="PRU00221"/>
    </source>
</evidence>
<name>A0A5J9UHM8_9POAL</name>
<dbReference type="OrthoDB" id="2161379at2759"/>
<feature type="compositionally biased region" description="Low complexity" evidence="6">
    <location>
        <begin position="1"/>
        <end position="12"/>
    </location>
</feature>
<dbReference type="InterPro" id="IPR022803">
    <property type="entry name" value="Ribosomal_uL5_dom_sf"/>
</dbReference>
<protein>
    <recommendedName>
        <fullName evidence="7">Rho termination factor-like N-terminal domain-containing protein</fullName>
    </recommendedName>
</protein>
<gene>
    <name evidence="8" type="ORF">EJB05_32505</name>
</gene>
<dbReference type="GO" id="GO:0006353">
    <property type="term" value="P:DNA-templated transcription termination"/>
    <property type="evidence" value="ECO:0007669"/>
    <property type="project" value="InterPro"/>
</dbReference>
<dbReference type="Pfam" id="PF07498">
    <property type="entry name" value="Rho_N"/>
    <property type="match status" value="1"/>
</dbReference>
<feature type="region of interest" description="Disordered" evidence="6">
    <location>
        <begin position="437"/>
        <end position="482"/>
    </location>
</feature>
<dbReference type="InterPro" id="IPR020929">
    <property type="entry name" value="Ribosomal_uL5_CS"/>
</dbReference>
<dbReference type="EMBL" id="RWGY01000026">
    <property type="protein sequence ID" value="TVU22787.1"/>
    <property type="molecule type" value="Genomic_DNA"/>
</dbReference>
<comment type="caution">
    <text evidence="8">The sequence shown here is derived from an EMBL/GenBank/DDBJ whole genome shotgun (WGS) entry which is preliminary data.</text>
</comment>
<dbReference type="GO" id="GO:0005840">
    <property type="term" value="C:ribosome"/>
    <property type="evidence" value="ECO:0007669"/>
    <property type="project" value="UniProtKB-KW"/>
</dbReference>
<feature type="compositionally biased region" description="Polar residues" evidence="6">
    <location>
        <begin position="224"/>
        <end position="238"/>
    </location>
</feature>
<evidence type="ECO:0000313" key="8">
    <source>
        <dbReference type="EMBL" id="TVU22787.1"/>
    </source>
</evidence>
<dbReference type="PROSITE" id="PS00358">
    <property type="entry name" value="RIBOSOMAL_L5"/>
    <property type="match status" value="1"/>
</dbReference>
<dbReference type="InterPro" id="IPR057266">
    <property type="entry name" value="Ribosomal_uL5_euk/arc-type"/>
</dbReference>
<evidence type="ECO:0000313" key="9">
    <source>
        <dbReference type="Proteomes" id="UP000324897"/>
    </source>
</evidence>
<reference evidence="8 9" key="1">
    <citation type="journal article" date="2019" name="Sci. Rep.">
        <title>A high-quality genome of Eragrostis curvula grass provides insights into Poaceae evolution and supports new strategies to enhance forage quality.</title>
        <authorList>
            <person name="Carballo J."/>
            <person name="Santos B.A.C.M."/>
            <person name="Zappacosta D."/>
            <person name="Garbus I."/>
            <person name="Selva J.P."/>
            <person name="Gallo C.A."/>
            <person name="Diaz A."/>
            <person name="Albertini E."/>
            <person name="Caccamo M."/>
            <person name="Echenique V."/>
        </authorList>
    </citation>
    <scope>NUCLEOTIDE SEQUENCE [LARGE SCALE GENOMIC DNA]</scope>
    <source>
        <strain evidence="9">cv. Victoria</strain>
        <tissue evidence="8">Leaf</tissue>
    </source>
</reference>
<dbReference type="SMART" id="SM00959">
    <property type="entry name" value="Rho_N"/>
    <property type="match status" value="1"/>
</dbReference>
<evidence type="ECO:0000256" key="3">
    <source>
        <dbReference type="ARBA" id="ARBA00022980"/>
    </source>
</evidence>
<dbReference type="InterPro" id="IPR036322">
    <property type="entry name" value="WD40_repeat_dom_sf"/>
</dbReference>
<dbReference type="InterPro" id="IPR031310">
    <property type="entry name" value="Ribosomal_uL5_N"/>
</dbReference>
<proteinExistence type="inferred from homology"/>
<dbReference type="SUPFAM" id="SSF50978">
    <property type="entry name" value="WD40 repeat-like"/>
    <property type="match status" value="1"/>
</dbReference>
<comment type="similarity">
    <text evidence="1">Belongs to the universal ribosomal protein uL5 family.</text>
</comment>
<dbReference type="Gramene" id="TVU22787">
    <property type="protein sequence ID" value="TVU22787"/>
    <property type="gene ID" value="EJB05_32505"/>
</dbReference>
<dbReference type="Gene3D" id="2.130.10.10">
    <property type="entry name" value="YVTN repeat-like/Quinoprotein amine dehydrogenase"/>
    <property type="match status" value="2"/>
</dbReference>
<dbReference type="SUPFAM" id="SSF55282">
    <property type="entry name" value="RL5-like"/>
    <property type="match status" value="1"/>
</dbReference>
<dbReference type="InterPro" id="IPR011112">
    <property type="entry name" value="Rho-like_N"/>
</dbReference>
<dbReference type="Gene3D" id="1.10.720.30">
    <property type="entry name" value="SAP domain"/>
    <property type="match status" value="1"/>
</dbReference>
<comment type="subunit">
    <text evidence="2">Component of the large ribosomal subunit.</text>
</comment>
<dbReference type="Pfam" id="PF00400">
    <property type="entry name" value="WD40"/>
    <property type="match status" value="2"/>
</dbReference>
<dbReference type="PANTHER" id="PTHR45296">
    <property type="entry name" value="TRANSDUCIN/WD40 REPEAT-LIKE SUPERFAMILY PROTEIN"/>
    <property type="match status" value="1"/>
</dbReference>
<evidence type="ECO:0000256" key="4">
    <source>
        <dbReference type="ARBA" id="ARBA00023274"/>
    </source>
</evidence>
<dbReference type="InterPro" id="IPR001680">
    <property type="entry name" value="WD40_rpt"/>
</dbReference>
<dbReference type="Proteomes" id="UP000324897">
    <property type="component" value="Unassembled WGS sequence"/>
</dbReference>
<dbReference type="InterPro" id="IPR036361">
    <property type="entry name" value="SAP_dom_sf"/>
</dbReference>
<keyword evidence="3" id="KW-0689">Ribosomal protein</keyword>
<dbReference type="Pfam" id="PF00281">
    <property type="entry name" value="Ribosomal_L5"/>
    <property type="match status" value="1"/>
</dbReference>
<dbReference type="Pfam" id="PF00673">
    <property type="entry name" value="Ribosomal_L5_C"/>
    <property type="match status" value="1"/>
</dbReference>
<feature type="region of interest" description="Disordered" evidence="6">
    <location>
        <begin position="1"/>
        <end position="22"/>
    </location>
</feature>
<dbReference type="FunFam" id="3.30.1440.10:FF:000002">
    <property type="entry name" value="60S ribosomal protein L11"/>
    <property type="match status" value="1"/>
</dbReference>
<feature type="repeat" description="WD" evidence="5">
    <location>
        <begin position="252"/>
        <end position="296"/>
    </location>
</feature>
<dbReference type="GO" id="GO:0006412">
    <property type="term" value="P:translation"/>
    <property type="evidence" value="ECO:0007669"/>
    <property type="project" value="InterPro"/>
</dbReference>
<evidence type="ECO:0000256" key="1">
    <source>
        <dbReference type="ARBA" id="ARBA00008553"/>
    </source>
</evidence>
<dbReference type="InterPro" id="IPR031309">
    <property type="entry name" value="Ribosomal_uL5_C"/>
</dbReference>
<dbReference type="SMART" id="SM00320">
    <property type="entry name" value="WD40"/>
    <property type="match status" value="4"/>
</dbReference>
<dbReference type="GO" id="GO:0003735">
    <property type="term" value="F:structural constituent of ribosome"/>
    <property type="evidence" value="ECO:0007669"/>
    <property type="project" value="InterPro"/>
</dbReference>
<sequence length="698" mass="77190">MSETQAAAAPAASTERKPRRLRGHKKGAVTCCIASSARPGVVASSGEDGCLCWFDLRTKDVELTIEATDKPISSICFEPGNEDFVYVSAENEILSFDVRMGPQSKPLQTYNYNRDEINQIAVSSKGFLAAADDSGDVKVINTIQKCIFAAVYNSFLGDLGQLVAWDFSKGRTLFSIDYVSEESTLGGLHKVCAVARGDGVVDVVDLEYELAPAKSKGPSRAVGSATSSKGINLGDGSSNQSQVKRIHLDYAMGGHTAALSCVAFSAFGEKGKFLVSGGNDASLKLWDWSKGFSSETNSNSEMVLDIDVKKKVTTESSVLRISGQKPQTTKLSALEDKRSSSTLWWSKKREENGRHMLLPLHQITPKLSQRTSCPESFALHRGLLLLCSPRQSSSRSFCTTFIRSEANGVASPRAVRKYSKEELIAFFRDIQTSIAESSPKTSRRMRNQSSDPFEEVVKRKQSYGEGDGGTSDVSEEQRKKTSLGDMTVSELRELAKARRMRGYSKLKKGELIDRLKGASEKKQSNPMREIKVQKLVLNISVGESGDRLTRAAKVLEQLSGQSPVFSKARYTVRSFGIRRNEKIACYVTVRGEKAMQLLESGLKVKEYELLRRNFSETGCFGFGIQEHIDLGIKYDPSTGIYGMDFYVVLERAGYRVARRRRCKSRVGIQHRVTKEDAMKWFQVKYEGVILNKSQANTS</sequence>